<dbReference type="EMBL" id="JBHFFA010000008">
    <property type="protein sequence ID" value="KAL2610474.1"/>
    <property type="molecule type" value="Genomic_DNA"/>
</dbReference>
<feature type="domain" description="JmjN" evidence="17">
    <location>
        <begin position="40"/>
        <end position="81"/>
    </location>
</feature>
<protein>
    <recommendedName>
        <fullName evidence="4">[histone H3]-trimethyl-L-lysine(4) demethylase</fullName>
        <ecNumber evidence="4">1.14.11.67</ecNumber>
    </recommendedName>
</protein>
<reference evidence="19 20" key="1">
    <citation type="submission" date="2024-09" db="EMBL/GenBank/DDBJ databases">
        <title>Chromosome-scale assembly of Riccia fluitans.</title>
        <authorList>
            <person name="Paukszto L."/>
            <person name="Sawicki J."/>
            <person name="Karawczyk K."/>
            <person name="Piernik-Szablinska J."/>
            <person name="Szczecinska M."/>
            <person name="Mazdziarz M."/>
        </authorList>
    </citation>
    <scope>NUCLEOTIDE SEQUENCE [LARGE SCALE GENOMIC DNA]</scope>
    <source>
        <strain evidence="19">Rf_01</strain>
        <tissue evidence="19">Aerial parts of the thallus</tissue>
    </source>
</reference>
<dbReference type="SUPFAM" id="SSF57903">
    <property type="entry name" value="FYVE/PHD zinc finger"/>
    <property type="match status" value="3"/>
</dbReference>
<evidence type="ECO:0000256" key="6">
    <source>
        <dbReference type="ARBA" id="ARBA00022737"/>
    </source>
</evidence>
<dbReference type="Gene3D" id="2.60.120.650">
    <property type="entry name" value="Cupin"/>
    <property type="match status" value="2"/>
</dbReference>
<feature type="domain" description="ARID" evidence="16">
    <location>
        <begin position="107"/>
        <end position="211"/>
    </location>
</feature>
<evidence type="ECO:0000259" key="15">
    <source>
        <dbReference type="PROSITE" id="PS50016"/>
    </source>
</evidence>
<feature type="compositionally biased region" description="Polar residues" evidence="14">
    <location>
        <begin position="1934"/>
        <end position="1960"/>
    </location>
</feature>
<feature type="compositionally biased region" description="Basic and acidic residues" evidence="14">
    <location>
        <begin position="297"/>
        <end position="317"/>
    </location>
</feature>
<keyword evidence="11" id="KW-0539">Nucleus</keyword>
<evidence type="ECO:0000259" key="17">
    <source>
        <dbReference type="PROSITE" id="PS51183"/>
    </source>
</evidence>
<evidence type="ECO:0000256" key="2">
    <source>
        <dbReference type="ARBA" id="ARBA00004123"/>
    </source>
</evidence>
<evidence type="ECO:0000259" key="18">
    <source>
        <dbReference type="PROSITE" id="PS51184"/>
    </source>
</evidence>
<feature type="region of interest" description="Disordered" evidence="14">
    <location>
        <begin position="1"/>
        <end position="24"/>
    </location>
</feature>
<dbReference type="EC" id="1.14.11.67" evidence="4"/>
<keyword evidence="5" id="KW-0479">Metal-binding</keyword>
<feature type="domain" description="PHD-type" evidence="15">
    <location>
        <begin position="1858"/>
        <end position="1919"/>
    </location>
</feature>
<evidence type="ECO:0000256" key="11">
    <source>
        <dbReference type="ARBA" id="ARBA00023242"/>
    </source>
</evidence>
<keyword evidence="9" id="KW-0560">Oxidoreductase</keyword>
<sequence length="2042" mass="228646">MGRGRRKSEPLPPGQERVDTTSEAKVKVQGGIGAFGLPEAPVFYPTDDEFKHPLRYIDKIRPQAEAYGLCRIVPPDSWNPPLGFDTAKFTFPTKLQAIHQLQERPAACDADTFKLEYGRFLRKQGETMESWPWLDGEELDLCIFYNSVKRHGGYDKVTAENKWGEVVRLVESEDEGTAKLSSRGRAARQLREEALRQLYEKHLRTFEIYQAKVGSGKRWRVARKKDETQAGKQVIKPIRGRKSQTVGDEDLNEPLVPIKSNDGPEVEREALATDTESTPVGKRSSRGRTRTAGACDDSTRDSKKRRSVESDRAEDRSSVSGGVDGLANPVPSRKRRKLEKFSVPEVVGRNDQICEQCRSGAHALKMLLCDRCDRGWHLYCLSPPLSSVPVGNWYCLDCIGSESQSFGFGQGQEYSFDSFRRMADRFKRGWFGSKSSTHTDIERDFWRVVERNSGPVEVLYGSDLDTGKYGSGFPRASDAVPQWSSAEAWNACAENPWNVNNFPKLEGSVLRLVHDNIPGVMVPWLYIGMLFSSFCWHYEDHCFYSVNYLHCGEPKAWYSVPGHAAEAFEKVMQKAFPDLFAAQPDLLFQLVTMLNPSVLRDNGIPVCTTVQEARNFVITFPRSYHGGFNHGFNCAEAVNFAPTDWLPFGSFGVERYRFYHKAAVLSHDELLCVVAKNDGSCAKSQWLQQDLIRMISKERRQREYLWSTGMVKSSRMAPRDCQDFIGAEEDEECIICRYYLHLSSVVCRCRPGKAVCLQHARQLCECNADQQCLHYRFSLAELDDLVSHEDQESEDAKVGELAAVPSSNKRRLRRGQYGASSLNSPLMKKVKGRLYKHSELAEGWLNQARAAGRGSSRSPVLEELLSQSEQFLWGGHEMDEVRTMVEHLKVAHKWVQDVAGCAATVDRHSMASSGKAVKVPLSRIQELVAVDPVPWVEPHLFRLKTLLEPACCLQQKIIDALAASPPLEIKSLQSLQQEVVHSPFELPELQQLKDAVTSAQTWSEKVRKVLPTWGKALRNRGRTELADLQQLRALLEEGLKIPVMVSEKDLLESIVSTTEAWQELASSLLSSATLQELAEALKDSEAFPVRLPEVDMIETRIQKARSWIQDAGAVLSLARAPADYADIARLLEDLIESGQKLQVKGIREMATLQGELEKVRWMQMTSQHMRDRPTIDLLKTFTLDIERLKIAEGSLVRQIRSTLADALAWETKAKELLRSGGPLIEFVELTSSAESLNVQVSGLEPVEQAVADAHTWLNRAKPFTSVLPGSDEGKTASLGLSALEEVVADAKKLLVTLEEASVLTTTLSSAQEWVGEAQILKSSVLVSQERDYQNGFACRMESGEWKIVTQKTSEVTSLRDDQETRKRLRDDLDALDKALSRGVSFGLKIPEILELQGLHDATTWSLQALKLSECRPTVKELEKHLSYAANLPVKVPQVSLLQKILNDAKSWLKAAAAVLPGTGVKGSCNEQQMKQLIADAQSLAVSVTSEVRCLEDILASHRAWKTKVQQALAGASCLTWRDLSQLQIAGEANMVENIEEVLLNQEAVSVGSWVLKCYESIIVQPSRTYDTLEELLLQMRMSVEYGIQQLESEGRSPKESLCICRRVVEKSDSNSLSCESCGDRYHGSCVGVTAAQTRGQKQTVCPFCSAVASGICSFSEDISSKVHLIRRPKLLTLLELQRFSKNQKCRMKEKELLDTLVELVQSWQKKLQAIIEQAMFCRRGQEAVSQEVLVGLLKTMEVMELEGEKINMVKKAVAANAWRNRSVKLLTSTSKPVLRPLTRAIKEGLALSVSGEDCVLEELRYREGCATQWAAQAKQVVGDHGRMPLPDVLDLLAEGEMLPVLLPKELAALKSRSILYCLCQKPYDEDRAMIECDQCGEWYHFSCINLPEPPEDTDGGLRQESEHSGDFICPKCQEMSNERDSEDARGAASSPASYRNQAQPKGMVSGQNPGDGSSSKPFYGLVRGKRSSRSNGRTRGEAPHKWHSPLFQHGKLLWHTQRRRKQSEHQSDESVSASGRPCRRTAGRHSGFESFVLLMRSR</sequence>
<organism evidence="19 20">
    <name type="scientific">Riccia fluitans</name>
    <dbReference type="NCBI Taxonomy" id="41844"/>
    <lineage>
        <taxon>Eukaryota</taxon>
        <taxon>Viridiplantae</taxon>
        <taxon>Streptophyta</taxon>
        <taxon>Embryophyta</taxon>
        <taxon>Marchantiophyta</taxon>
        <taxon>Marchantiopsida</taxon>
        <taxon>Marchantiidae</taxon>
        <taxon>Marchantiales</taxon>
        <taxon>Ricciaceae</taxon>
        <taxon>Riccia</taxon>
    </lineage>
</organism>
<dbReference type="PANTHER" id="PTHR10694">
    <property type="entry name" value="LYSINE-SPECIFIC DEMETHYLASE"/>
    <property type="match status" value="1"/>
</dbReference>
<evidence type="ECO:0000256" key="14">
    <source>
        <dbReference type="SAM" id="MobiDB-lite"/>
    </source>
</evidence>
<dbReference type="Pfam" id="PF08429">
    <property type="entry name" value="PLU-1"/>
    <property type="match status" value="3"/>
</dbReference>
<evidence type="ECO:0000259" key="16">
    <source>
        <dbReference type="PROSITE" id="PS51011"/>
    </source>
</evidence>
<comment type="caution">
    <text evidence="19">The sequence shown here is derived from an EMBL/GenBank/DDBJ whole genome shotgun (WGS) entry which is preliminary data.</text>
</comment>
<dbReference type="SMART" id="SM00249">
    <property type="entry name" value="PHD"/>
    <property type="match status" value="3"/>
</dbReference>
<dbReference type="InterPro" id="IPR013637">
    <property type="entry name" value="Lys_sp_deMease-like_dom"/>
</dbReference>
<dbReference type="GO" id="GO:0005634">
    <property type="term" value="C:nucleus"/>
    <property type="evidence" value="ECO:0007669"/>
    <property type="project" value="UniProtKB-SubCell"/>
</dbReference>
<dbReference type="InterPro" id="IPR001965">
    <property type="entry name" value="Znf_PHD"/>
</dbReference>
<dbReference type="InterPro" id="IPR036431">
    <property type="entry name" value="ARID_dom_sf"/>
</dbReference>
<name>A0ABD1XNG8_9MARC</name>
<dbReference type="Pfam" id="PF01388">
    <property type="entry name" value="ARID"/>
    <property type="match status" value="1"/>
</dbReference>
<dbReference type="Proteomes" id="UP001605036">
    <property type="component" value="Unassembled WGS sequence"/>
</dbReference>
<dbReference type="CDD" id="cd16100">
    <property type="entry name" value="ARID"/>
    <property type="match status" value="1"/>
</dbReference>
<evidence type="ECO:0000313" key="20">
    <source>
        <dbReference type="Proteomes" id="UP001605036"/>
    </source>
</evidence>
<dbReference type="SMART" id="SM01014">
    <property type="entry name" value="ARID"/>
    <property type="match status" value="1"/>
</dbReference>
<evidence type="ECO:0000256" key="4">
    <source>
        <dbReference type="ARBA" id="ARBA00012902"/>
    </source>
</evidence>
<evidence type="ECO:0000256" key="9">
    <source>
        <dbReference type="ARBA" id="ARBA00023002"/>
    </source>
</evidence>
<keyword evidence="20" id="KW-1185">Reference proteome</keyword>
<feature type="region of interest" description="Disordered" evidence="14">
    <location>
        <begin position="220"/>
        <end position="335"/>
    </location>
</feature>
<feature type="region of interest" description="Disordered" evidence="14">
    <location>
        <begin position="1919"/>
        <end position="2027"/>
    </location>
</feature>
<accession>A0ABD1XNG8</accession>
<dbReference type="Pfam" id="PF02928">
    <property type="entry name" value="zf-C5HC2"/>
    <property type="match status" value="1"/>
</dbReference>
<dbReference type="CDD" id="cd15543">
    <property type="entry name" value="PHD_RSF1"/>
    <property type="match status" value="1"/>
</dbReference>
<comment type="subcellular location">
    <subcellularLocation>
        <location evidence="2">Nucleus</location>
    </subcellularLocation>
</comment>
<comment type="similarity">
    <text evidence="3">Belongs to the JARID1 histone demethylase family.</text>
</comment>
<evidence type="ECO:0000256" key="3">
    <source>
        <dbReference type="ARBA" id="ARBA00006801"/>
    </source>
</evidence>
<dbReference type="SMART" id="SM00558">
    <property type="entry name" value="JmjC"/>
    <property type="match status" value="1"/>
</dbReference>
<evidence type="ECO:0000256" key="13">
    <source>
        <dbReference type="PROSITE-ProRule" id="PRU00146"/>
    </source>
</evidence>
<dbReference type="SMART" id="SM00501">
    <property type="entry name" value="BRIGHT"/>
    <property type="match status" value="1"/>
</dbReference>
<dbReference type="InterPro" id="IPR013083">
    <property type="entry name" value="Znf_RING/FYVE/PHD"/>
</dbReference>
<dbReference type="InterPro" id="IPR003349">
    <property type="entry name" value="JmjN"/>
</dbReference>
<keyword evidence="6" id="KW-0677">Repeat</keyword>
<evidence type="ECO:0000256" key="7">
    <source>
        <dbReference type="ARBA" id="ARBA00022771"/>
    </source>
</evidence>
<dbReference type="PROSITE" id="PS50016">
    <property type="entry name" value="ZF_PHD_2"/>
    <property type="match status" value="2"/>
</dbReference>
<evidence type="ECO:0000256" key="12">
    <source>
        <dbReference type="ARBA" id="ARBA00048734"/>
    </source>
</evidence>
<dbReference type="Pfam" id="PF02373">
    <property type="entry name" value="JmjC"/>
    <property type="match status" value="1"/>
</dbReference>
<evidence type="ECO:0000256" key="1">
    <source>
        <dbReference type="ARBA" id="ARBA00001954"/>
    </source>
</evidence>
<keyword evidence="8" id="KW-0862">Zinc</keyword>
<dbReference type="InterPro" id="IPR019786">
    <property type="entry name" value="Zinc_finger_PHD-type_CS"/>
</dbReference>
<dbReference type="InterPro" id="IPR019787">
    <property type="entry name" value="Znf_PHD-finger"/>
</dbReference>
<dbReference type="PANTHER" id="PTHR10694:SF133">
    <property type="entry name" value="LYSINE-SPECIFIC DEMETHYLASE JMJ17"/>
    <property type="match status" value="1"/>
</dbReference>
<dbReference type="PROSITE" id="PS51011">
    <property type="entry name" value="ARID"/>
    <property type="match status" value="1"/>
</dbReference>
<dbReference type="Pfam" id="PF00628">
    <property type="entry name" value="PHD"/>
    <property type="match status" value="2"/>
</dbReference>
<dbReference type="PROSITE" id="PS01359">
    <property type="entry name" value="ZF_PHD_1"/>
    <property type="match status" value="2"/>
</dbReference>
<feature type="domain" description="JmjC" evidence="18">
    <location>
        <begin position="491"/>
        <end position="657"/>
    </location>
</feature>
<comment type="catalytic activity">
    <reaction evidence="12">
        <text>N(6),N(6),N(6)-trimethyl-L-lysyl(4)-[histone H3] + 3 2-oxoglutarate + 3 O2 = L-lysyl(4)-[histone H3] + 3 formaldehyde + 3 succinate + 3 CO2</text>
        <dbReference type="Rhea" id="RHEA:60208"/>
        <dbReference type="Rhea" id="RHEA-COMP:15537"/>
        <dbReference type="Rhea" id="RHEA-COMP:15547"/>
        <dbReference type="ChEBI" id="CHEBI:15379"/>
        <dbReference type="ChEBI" id="CHEBI:16526"/>
        <dbReference type="ChEBI" id="CHEBI:16810"/>
        <dbReference type="ChEBI" id="CHEBI:16842"/>
        <dbReference type="ChEBI" id="CHEBI:29969"/>
        <dbReference type="ChEBI" id="CHEBI:30031"/>
        <dbReference type="ChEBI" id="CHEBI:61961"/>
        <dbReference type="EC" id="1.14.11.67"/>
    </reaction>
</comment>
<dbReference type="SUPFAM" id="SSF46774">
    <property type="entry name" value="ARID-like"/>
    <property type="match status" value="1"/>
</dbReference>
<dbReference type="PROSITE" id="PS51183">
    <property type="entry name" value="JMJN"/>
    <property type="match status" value="1"/>
</dbReference>
<dbReference type="Pfam" id="PF21323">
    <property type="entry name" value="KDM5_C-hel"/>
    <property type="match status" value="1"/>
</dbReference>
<proteinExistence type="inferred from homology"/>
<dbReference type="InterPro" id="IPR048615">
    <property type="entry name" value="KDM5_C-hel"/>
</dbReference>
<keyword evidence="10" id="KW-0408">Iron</keyword>
<dbReference type="InterPro" id="IPR004198">
    <property type="entry name" value="Znf_C5HC2"/>
</dbReference>
<dbReference type="Gene3D" id="3.30.40.10">
    <property type="entry name" value="Zinc/RING finger domain, C3HC4 (zinc finger)"/>
    <property type="match status" value="3"/>
</dbReference>
<comment type="cofactor">
    <cofactor evidence="1">
        <name>Fe(2+)</name>
        <dbReference type="ChEBI" id="CHEBI:29033"/>
    </cofactor>
</comment>
<feature type="compositionally biased region" description="Basic and acidic residues" evidence="14">
    <location>
        <begin position="1920"/>
        <end position="1929"/>
    </location>
</feature>
<dbReference type="GO" id="GO:0008270">
    <property type="term" value="F:zinc ion binding"/>
    <property type="evidence" value="ECO:0007669"/>
    <property type="project" value="UniProtKB-KW"/>
</dbReference>
<evidence type="ECO:0000313" key="19">
    <source>
        <dbReference type="EMBL" id="KAL2610474.1"/>
    </source>
</evidence>
<dbReference type="Pfam" id="PF02375">
    <property type="entry name" value="JmjN"/>
    <property type="match status" value="1"/>
</dbReference>
<dbReference type="SUPFAM" id="SSF51197">
    <property type="entry name" value="Clavaminate synthase-like"/>
    <property type="match status" value="1"/>
</dbReference>
<dbReference type="GO" id="GO:0034647">
    <property type="term" value="F:histone H3K4me/H3K4me2/H3K4me3 demethylase activity"/>
    <property type="evidence" value="ECO:0007669"/>
    <property type="project" value="UniProtKB-EC"/>
</dbReference>
<feature type="domain" description="PHD-type" evidence="15">
    <location>
        <begin position="351"/>
        <end position="401"/>
    </location>
</feature>
<evidence type="ECO:0000256" key="8">
    <source>
        <dbReference type="ARBA" id="ARBA00022833"/>
    </source>
</evidence>
<dbReference type="SMART" id="SM00545">
    <property type="entry name" value="JmjN"/>
    <property type="match status" value="1"/>
</dbReference>
<dbReference type="InterPro" id="IPR001606">
    <property type="entry name" value="ARID_dom"/>
</dbReference>
<evidence type="ECO:0000256" key="10">
    <source>
        <dbReference type="ARBA" id="ARBA00023004"/>
    </source>
</evidence>
<dbReference type="InterPro" id="IPR003347">
    <property type="entry name" value="JmjC_dom"/>
</dbReference>
<dbReference type="PROSITE" id="PS51184">
    <property type="entry name" value="JMJC"/>
    <property type="match status" value="1"/>
</dbReference>
<dbReference type="InterPro" id="IPR011011">
    <property type="entry name" value="Znf_FYVE_PHD"/>
</dbReference>
<keyword evidence="7 13" id="KW-0863">Zinc-finger</keyword>
<evidence type="ECO:0000256" key="5">
    <source>
        <dbReference type="ARBA" id="ARBA00022723"/>
    </source>
</evidence>
<gene>
    <name evidence="19" type="ORF">R1flu_029047</name>
</gene>